<dbReference type="Pfam" id="PF01061">
    <property type="entry name" value="ABC2_membrane"/>
    <property type="match status" value="1"/>
</dbReference>
<dbReference type="GO" id="GO:0043190">
    <property type="term" value="C:ATP-binding cassette (ABC) transporter complex"/>
    <property type="evidence" value="ECO:0007669"/>
    <property type="project" value="InterPro"/>
</dbReference>
<evidence type="ECO:0000259" key="7">
    <source>
        <dbReference type="PROSITE" id="PS51012"/>
    </source>
</evidence>
<dbReference type="PROSITE" id="PS51012">
    <property type="entry name" value="ABC_TM2"/>
    <property type="match status" value="1"/>
</dbReference>
<comment type="subcellular location">
    <subcellularLocation>
        <location evidence="6">Cell membrane</location>
        <topology evidence="6">Multi-pass membrane protein</topology>
    </subcellularLocation>
    <subcellularLocation>
        <location evidence="1">Membrane</location>
        <topology evidence="1">Multi-pass membrane protein</topology>
    </subcellularLocation>
</comment>
<evidence type="ECO:0000256" key="4">
    <source>
        <dbReference type="ARBA" id="ARBA00023136"/>
    </source>
</evidence>
<evidence type="ECO:0000256" key="2">
    <source>
        <dbReference type="ARBA" id="ARBA00022692"/>
    </source>
</evidence>
<comment type="caution">
    <text evidence="8">The sequence shown here is derived from an EMBL/GenBank/DDBJ whole genome shotgun (WGS) entry which is preliminary data.</text>
</comment>
<sequence>MTTMTFDTRLAPAEPPARISPRRTLRHGLTLAWRNVAQLRHSPEKLLDTTLMPIVFLLLFLYVFGGAVAGDTHSYLQQLLPGLVAQMAMFATMGLGTALNEDIHKGVFDRFRSLPIARSAPLIGTVLGDTVRFVIVMTMLVGFGSILGFRFHTDPLSVLAAFAVAYVFYLAVSWVSVLVGLLAPSPETVQGLAFLWVMPLTFGSSILVPDTSTMPGWLEAWTKVNPVTHLAESVRALTVGGPVGNHVWYTLAWAAGLVAVTFPLAMRMYSRRT</sequence>
<name>A0A846Z1H9_9ACTN</name>
<keyword evidence="2 6" id="KW-0812">Transmembrane</keyword>
<keyword evidence="4 6" id="KW-0472">Membrane</keyword>
<reference evidence="8 9" key="1">
    <citation type="submission" date="2020-04" db="EMBL/GenBank/DDBJ databases">
        <title>MicrobeNet Type strains.</title>
        <authorList>
            <person name="Nicholson A.C."/>
        </authorList>
    </citation>
    <scope>NUCLEOTIDE SEQUENCE [LARGE SCALE GENOMIC DNA]</scope>
    <source>
        <strain evidence="8 9">ATCC BAA-277</strain>
    </source>
</reference>
<dbReference type="InterPro" id="IPR051784">
    <property type="entry name" value="Nod_factor_ABC_transporter"/>
</dbReference>
<dbReference type="InterPro" id="IPR047817">
    <property type="entry name" value="ABC2_TM_bact-type"/>
</dbReference>
<feature type="transmembrane region" description="Helical" evidence="6">
    <location>
        <begin position="120"/>
        <end position="146"/>
    </location>
</feature>
<feature type="transmembrane region" description="Helical" evidence="6">
    <location>
        <begin position="158"/>
        <end position="182"/>
    </location>
</feature>
<dbReference type="GO" id="GO:0140359">
    <property type="term" value="F:ABC-type transporter activity"/>
    <property type="evidence" value="ECO:0007669"/>
    <property type="project" value="InterPro"/>
</dbReference>
<keyword evidence="6" id="KW-0813">Transport</keyword>
<comment type="similarity">
    <text evidence="6">Belongs to the ABC-2 integral membrane protein family.</text>
</comment>
<keyword evidence="6" id="KW-1003">Cell membrane</keyword>
<dbReference type="PIRSF" id="PIRSF006648">
    <property type="entry name" value="DrrB"/>
    <property type="match status" value="1"/>
</dbReference>
<keyword evidence="3 6" id="KW-1133">Transmembrane helix</keyword>
<evidence type="ECO:0000256" key="6">
    <source>
        <dbReference type="RuleBase" id="RU361157"/>
    </source>
</evidence>
<keyword evidence="5" id="KW-0046">Antibiotic resistance</keyword>
<dbReference type="Proteomes" id="UP000579250">
    <property type="component" value="Unassembled WGS sequence"/>
</dbReference>
<dbReference type="RefSeq" id="WP_067641016.1">
    <property type="nucleotide sequence ID" value="NZ_JAAXPI010000041.1"/>
</dbReference>
<feature type="transmembrane region" description="Helical" evidence="6">
    <location>
        <begin position="75"/>
        <end position="99"/>
    </location>
</feature>
<dbReference type="PANTHER" id="PTHR43229">
    <property type="entry name" value="NODULATION PROTEIN J"/>
    <property type="match status" value="1"/>
</dbReference>
<dbReference type="AlphaFoldDB" id="A0A846Z1H9"/>
<organism evidence="8 9">
    <name type="scientific">Actinomadura latina</name>
    <dbReference type="NCBI Taxonomy" id="163603"/>
    <lineage>
        <taxon>Bacteria</taxon>
        <taxon>Bacillati</taxon>
        <taxon>Actinomycetota</taxon>
        <taxon>Actinomycetes</taxon>
        <taxon>Streptosporangiales</taxon>
        <taxon>Thermomonosporaceae</taxon>
        <taxon>Actinomadura</taxon>
    </lineage>
</organism>
<dbReference type="InterPro" id="IPR013525">
    <property type="entry name" value="ABC2_TM"/>
</dbReference>
<accession>A0A846Z1H9</accession>
<dbReference type="GO" id="GO:0046677">
    <property type="term" value="P:response to antibiotic"/>
    <property type="evidence" value="ECO:0007669"/>
    <property type="project" value="UniProtKB-KW"/>
</dbReference>
<evidence type="ECO:0000256" key="1">
    <source>
        <dbReference type="ARBA" id="ARBA00004141"/>
    </source>
</evidence>
<feature type="transmembrane region" description="Helical" evidence="6">
    <location>
        <begin position="247"/>
        <end position="266"/>
    </location>
</feature>
<protein>
    <recommendedName>
        <fullName evidence="6">Transport permease protein</fullName>
    </recommendedName>
</protein>
<dbReference type="EMBL" id="JAAXPI010000041">
    <property type="protein sequence ID" value="NKZ06739.1"/>
    <property type="molecule type" value="Genomic_DNA"/>
</dbReference>
<feature type="transmembrane region" description="Helical" evidence="6">
    <location>
        <begin position="50"/>
        <end position="69"/>
    </location>
</feature>
<evidence type="ECO:0000256" key="3">
    <source>
        <dbReference type="ARBA" id="ARBA00022989"/>
    </source>
</evidence>
<keyword evidence="9" id="KW-1185">Reference proteome</keyword>
<feature type="domain" description="ABC transmembrane type-2" evidence="7">
    <location>
        <begin position="44"/>
        <end position="272"/>
    </location>
</feature>
<evidence type="ECO:0000313" key="8">
    <source>
        <dbReference type="EMBL" id="NKZ06739.1"/>
    </source>
</evidence>
<proteinExistence type="inferred from homology"/>
<feature type="transmembrane region" description="Helical" evidence="6">
    <location>
        <begin position="189"/>
        <end position="208"/>
    </location>
</feature>
<dbReference type="InterPro" id="IPR000412">
    <property type="entry name" value="ABC_2_transport"/>
</dbReference>
<evidence type="ECO:0000256" key="5">
    <source>
        <dbReference type="ARBA" id="ARBA00023251"/>
    </source>
</evidence>
<evidence type="ECO:0000313" key="9">
    <source>
        <dbReference type="Proteomes" id="UP000579250"/>
    </source>
</evidence>
<gene>
    <name evidence="8" type="ORF">HGB48_23790</name>
</gene>
<dbReference type="PANTHER" id="PTHR43229:SF2">
    <property type="entry name" value="NODULATION PROTEIN J"/>
    <property type="match status" value="1"/>
</dbReference>